<evidence type="ECO:0000313" key="2">
    <source>
        <dbReference type="Proteomes" id="UP000035579"/>
    </source>
</evidence>
<accession>A0AAC8TIH6</accession>
<dbReference type="EMBL" id="CP011509">
    <property type="protein sequence ID" value="AKJ07288.1"/>
    <property type="molecule type" value="Genomic_DNA"/>
</dbReference>
<proteinExistence type="predicted"/>
<dbReference type="Pfam" id="PF09536">
    <property type="entry name" value="DUF2378"/>
    <property type="match status" value="2"/>
</dbReference>
<reference evidence="1 2" key="1">
    <citation type="submission" date="2015-05" db="EMBL/GenBank/DDBJ databases">
        <title>Genome assembly of Archangium gephyra DSM 2261.</title>
        <authorList>
            <person name="Sharma G."/>
            <person name="Subramanian S."/>
        </authorList>
    </citation>
    <scope>NUCLEOTIDE SEQUENCE [LARGE SCALE GENOMIC DNA]</scope>
    <source>
        <strain evidence="1 2">DSM 2261</strain>
    </source>
</reference>
<dbReference type="Proteomes" id="UP000035579">
    <property type="component" value="Chromosome"/>
</dbReference>
<evidence type="ECO:0000313" key="1">
    <source>
        <dbReference type="EMBL" id="AKJ07288.1"/>
    </source>
</evidence>
<dbReference type="KEGG" id="age:AA314_08914"/>
<dbReference type="RefSeq" id="WP_053067191.1">
    <property type="nucleotide sequence ID" value="NZ_CP011509.1"/>
</dbReference>
<evidence type="ECO:0008006" key="3">
    <source>
        <dbReference type="Google" id="ProtNLM"/>
    </source>
</evidence>
<sequence>MCLATSEDTIRGMLFNGTLEVLRTVGDGSLVQRCVEECGESRFLDFFSYPVRMHCQMVSTALPVLAEEFGNSEEALRQLGRLVANRFMRVGAGKVMLSLTPRSPRQLGYSLPMAYRMAVSFGQYEVQWTGARSGRFILKRDFMPHPFHEGVMEMSLSMWGGREVKVSGRPTGGSIVNVTSAGSETRGERGMSSAAMAWSVSPRDGGQFWGQRMALVNSEDIARGLFLQSVLKSIRALGDESLEKRSASACGQARFFDFFNYPIRLHLQMLSVAMPELATRHTDVEQALWRMGHCVAMDFLESEAGRTVKVLVRGEPKRLVNNLPLTYRMSMTGERSVRWTGPQCCRFTMKRDFMPPSFHEGMLVAMLERLNASKVKVVGRQTDMLESEYDISWQ</sequence>
<gene>
    <name evidence="1" type="ORF">AA314_08914</name>
</gene>
<dbReference type="InterPro" id="IPR011751">
    <property type="entry name" value="Mxa_paralog_2265"/>
</dbReference>
<name>A0AAC8TIH6_9BACT</name>
<protein>
    <recommendedName>
        <fullName evidence="3">TIGR02265 family protein</fullName>
    </recommendedName>
</protein>
<dbReference type="NCBIfam" id="TIGR02265">
    <property type="entry name" value="Mxa_TIGR02265"/>
    <property type="match status" value="2"/>
</dbReference>
<dbReference type="AlphaFoldDB" id="A0AAC8TIH6"/>
<organism evidence="1 2">
    <name type="scientific">Archangium gephyra</name>
    <dbReference type="NCBI Taxonomy" id="48"/>
    <lineage>
        <taxon>Bacteria</taxon>
        <taxon>Pseudomonadati</taxon>
        <taxon>Myxococcota</taxon>
        <taxon>Myxococcia</taxon>
        <taxon>Myxococcales</taxon>
        <taxon>Cystobacterineae</taxon>
        <taxon>Archangiaceae</taxon>
        <taxon>Archangium</taxon>
    </lineage>
</organism>